<gene>
    <name evidence="3" type="ORF">NW766_009649</name>
</gene>
<dbReference type="Proteomes" id="UP001152130">
    <property type="component" value="Unassembled WGS sequence"/>
</dbReference>
<evidence type="ECO:0000256" key="1">
    <source>
        <dbReference type="SAM" id="Coils"/>
    </source>
</evidence>
<evidence type="ECO:0000313" key="3">
    <source>
        <dbReference type="EMBL" id="KAJ4007841.1"/>
    </source>
</evidence>
<dbReference type="AlphaFoldDB" id="A0A9W8PIL7"/>
<evidence type="ECO:0000313" key="4">
    <source>
        <dbReference type="Proteomes" id="UP001152130"/>
    </source>
</evidence>
<organism evidence="3 4">
    <name type="scientific">Fusarium irregulare</name>
    <dbReference type="NCBI Taxonomy" id="2494466"/>
    <lineage>
        <taxon>Eukaryota</taxon>
        <taxon>Fungi</taxon>
        <taxon>Dikarya</taxon>
        <taxon>Ascomycota</taxon>
        <taxon>Pezizomycotina</taxon>
        <taxon>Sordariomycetes</taxon>
        <taxon>Hypocreomycetidae</taxon>
        <taxon>Hypocreales</taxon>
        <taxon>Nectriaceae</taxon>
        <taxon>Fusarium</taxon>
        <taxon>Fusarium incarnatum-equiseti species complex</taxon>
    </lineage>
</organism>
<feature type="region of interest" description="Disordered" evidence="2">
    <location>
        <begin position="1"/>
        <end position="35"/>
    </location>
</feature>
<proteinExistence type="predicted"/>
<dbReference type="OrthoDB" id="5099065at2759"/>
<keyword evidence="4" id="KW-1185">Reference proteome</keyword>
<dbReference type="EMBL" id="JAPDHF010000016">
    <property type="protein sequence ID" value="KAJ4007841.1"/>
    <property type="molecule type" value="Genomic_DNA"/>
</dbReference>
<keyword evidence="1" id="KW-0175">Coiled coil</keyword>
<protein>
    <submittedName>
        <fullName evidence="3">Uncharacterized protein</fullName>
    </submittedName>
</protein>
<feature type="coiled-coil region" evidence="1">
    <location>
        <begin position="110"/>
        <end position="141"/>
    </location>
</feature>
<sequence>MAEAPTHDTPMMASDAKAPPDVNGPAAQPTAESPRAVRERLYKRMLNASQPTIDPTQGYTLFGTTKAEARANFDEMVRDRLDDPMKLQAFSDPAEFRRAAERFMTAGDDLKAAKARLDAVKADLRAKLREYAENQEDIDESFDREYRPVWEGLFMQIKETKKDVAHLDKEEHDALKAVAHIINGEVASYMSRAQVIGPF</sequence>
<reference evidence="3" key="1">
    <citation type="submission" date="2022-10" db="EMBL/GenBank/DDBJ databases">
        <title>Fusarium specimens isolated from Avocado Roots.</title>
        <authorList>
            <person name="Stajich J."/>
            <person name="Roper C."/>
            <person name="Heimlech-Rivalta G."/>
        </authorList>
    </citation>
    <scope>NUCLEOTIDE SEQUENCE</scope>
    <source>
        <strain evidence="3">CF00143</strain>
    </source>
</reference>
<accession>A0A9W8PIL7</accession>
<name>A0A9W8PIL7_9HYPO</name>
<evidence type="ECO:0000256" key="2">
    <source>
        <dbReference type="SAM" id="MobiDB-lite"/>
    </source>
</evidence>
<comment type="caution">
    <text evidence="3">The sequence shown here is derived from an EMBL/GenBank/DDBJ whole genome shotgun (WGS) entry which is preliminary data.</text>
</comment>